<name>A0ABT6LGG8_9ACTN</name>
<dbReference type="NCBIfam" id="NF038083">
    <property type="entry name" value="CU044_5270_fam"/>
    <property type="match status" value="1"/>
</dbReference>
<dbReference type="InterPro" id="IPR047789">
    <property type="entry name" value="CU044_5270-like"/>
</dbReference>
<organism evidence="1 2">
    <name type="scientific">Streptomyces pseudovenezuelae</name>
    <dbReference type="NCBI Taxonomy" id="67350"/>
    <lineage>
        <taxon>Bacteria</taxon>
        <taxon>Bacillati</taxon>
        <taxon>Actinomycetota</taxon>
        <taxon>Actinomycetes</taxon>
        <taxon>Kitasatosporales</taxon>
        <taxon>Streptomycetaceae</taxon>
        <taxon>Streptomyces</taxon>
        <taxon>Streptomyces aurantiacus group</taxon>
    </lineage>
</organism>
<proteinExistence type="predicted"/>
<evidence type="ECO:0000313" key="2">
    <source>
        <dbReference type="Proteomes" id="UP001160499"/>
    </source>
</evidence>
<dbReference type="Proteomes" id="UP001160499">
    <property type="component" value="Unassembled WGS sequence"/>
</dbReference>
<evidence type="ECO:0000313" key="1">
    <source>
        <dbReference type="EMBL" id="MDH6214894.1"/>
    </source>
</evidence>
<dbReference type="RefSeq" id="WP_280875914.1">
    <property type="nucleotide sequence ID" value="NZ_JARXVH010000003.1"/>
</dbReference>
<accession>A0ABT6LGG8</accession>
<reference evidence="1 2" key="1">
    <citation type="submission" date="2023-04" db="EMBL/GenBank/DDBJ databases">
        <title>Forest soil microbial communities from Buena Vista Peninsula, Colon Province, Panama.</title>
        <authorList>
            <person name="Bouskill N."/>
        </authorList>
    </citation>
    <scope>NUCLEOTIDE SEQUENCE [LARGE SCALE GENOMIC DNA]</scope>
    <source>
        <strain evidence="1 2">GGS1</strain>
    </source>
</reference>
<comment type="caution">
    <text evidence="1">The sequence shown here is derived from an EMBL/GenBank/DDBJ whole genome shotgun (WGS) entry which is preliminary data.</text>
</comment>
<sequence length="400" mass="42154">MKNTKERSARRDVMKTLADARPDELDPVLLAGSRRQREDLARITAEAREGTAGPHPLAWLRPRLLPLGAVATVAASAIVVVSLVQQQSDGTASARADTRSPSASATAVNGRMELLGVAKAAGSPAAEGTYWQVTTQTVNVDVVGDKGRRYTLRSTAGGEWSVGVRPGTESLMLSGLDARTEPRTTADKKAWAAAGSPRQVEGPASADGRMRLGYTVGSGTPTVMHTNADDKIYALGPKNVSYQELRQLPTDADKLSAELERLYAQEGGAETSAGRTAWMLRHTADLITMPVEPATRAAAYRVLAELPGIGVQPSATDSLGRKGMAVTLPVDSATVLGGVEQRLVVNPSTGALLSEETVLTAPSAIAREAGLTAGTTVNYEATTRMGWSEQQITVPKNAKY</sequence>
<evidence type="ECO:0008006" key="3">
    <source>
        <dbReference type="Google" id="ProtNLM"/>
    </source>
</evidence>
<protein>
    <recommendedName>
        <fullName evidence="3">CU044_5270 family protein</fullName>
    </recommendedName>
</protein>
<dbReference type="EMBL" id="JARXVH010000003">
    <property type="protein sequence ID" value="MDH6214894.1"/>
    <property type="molecule type" value="Genomic_DNA"/>
</dbReference>
<keyword evidence="2" id="KW-1185">Reference proteome</keyword>
<gene>
    <name evidence="1" type="ORF">M2283_002177</name>
</gene>